<feature type="transmembrane region" description="Helical" evidence="1">
    <location>
        <begin position="215"/>
        <end position="233"/>
    </location>
</feature>
<evidence type="ECO:0000256" key="1">
    <source>
        <dbReference type="SAM" id="Phobius"/>
    </source>
</evidence>
<name>A0A1H6CEW6_9EURY</name>
<dbReference type="GO" id="GO:0080120">
    <property type="term" value="P:CAAX-box protein maturation"/>
    <property type="evidence" value="ECO:0007669"/>
    <property type="project" value="UniProtKB-ARBA"/>
</dbReference>
<dbReference type="GO" id="GO:0008237">
    <property type="term" value="F:metallopeptidase activity"/>
    <property type="evidence" value="ECO:0007669"/>
    <property type="project" value="UniProtKB-KW"/>
</dbReference>
<keyword evidence="3" id="KW-0614">Plasmid</keyword>
<feature type="domain" description="CAAX prenyl protease 2/Lysostaphin resistance protein A-like" evidence="2">
    <location>
        <begin position="130"/>
        <end position="227"/>
    </location>
</feature>
<dbReference type="InterPro" id="IPR003675">
    <property type="entry name" value="Rce1/LyrA-like_dom"/>
</dbReference>
<evidence type="ECO:0000313" key="4">
    <source>
        <dbReference type="EMBL" id="SEG71570.1"/>
    </source>
</evidence>
<evidence type="ECO:0000313" key="3">
    <source>
        <dbReference type="EMBL" id="QCC49536.1"/>
    </source>
</evidence>
<keyword evidence="3" id="KW-0378">Hydrolase</keyword>
<keyword evidence="1" id="KW-0812">Transmembrane</keyword>
<dbReference type="RefSeq" id="WP_103992957.1">
    <property type="nucleotide sequence ID" value="NZ_CP031314.1"/>
</dbReference>
<reference evidence="4 5" key="1">
    <citation type="submission" date="2016-10" db="EMBL/GenBank/DDBJ databases">
        <authorList>
            <person name="de Groot N.N."/>
        </authorList>
    </citation>
    <scope>NUCLEOTIDE SEQUENCE [LARGE SCALE GENOMIC DNA]</scope>
    <source>
        <strain evidence="4 5">CGMCC 1.10331</strain>
    </source>
</reference>
<dbReference type="GO" id="GO:0004175">
    <property type="term" value="F:endopeptidase activity"/>
    <property type="evidence" value="ECO:0007669"/>
    <property type="project" value="UniProtKB-ARBA"/>
</dbReference>
<dbReference type="GeneID" id="39859924"/>
<feature type="transmembrane region" description="Helical" evidence="1">
    <location>
        <begin position="120"/>
        <end position="144"/>
    </location>
</feature>
<keyword evidence="1" id="KW-0472">Membrane</keyword>
<feature type="transmembrane region" description="Helical" evidence="1">
    <location>
        <begin position="190"/>
        <end position="208"/>
    </location>
</feature>
<evidence type="ECO:0000259" key="2">
    <source>
        <dbReference type="Pfam" id="PF02517"/>
    </source>
</evidence>
<reference evidence="3 6" key="2">
    <citation type="journal article" date="2019" name="Nat. Commun.">
        <title>A new type of DNA phosphorothioation-based antiviral system in archaea.</title>
        <authorList>
            <person name="Xiong L."/>
            <person name="Liu S."/>
            <person name="Chen S."/>
            <person name="Xiao Y."/>
            <person name="Zhu B."/>
            <person name="Gao Y."/>
            <person name="Zhang Y."/>
            <person name="Chen B."/>
            <person name="Luo J."/>
            <person name="Deng Z."/>
            <person name="Chen X."/>
            <person name="Wang L."/>
            <person name="Chen S."/>
        </authorList>
    </citation>
    <scope>NUCLEOTIDE SEQUENCE [LARGE SCALE GENOMIC DNA]</scope>
    <source>
        <strain evidence="3 6">CGMCC 1.10331</strain>
        <plasmid evidence="3 6">unnamed3</plasmid>
    </source>
</reference>
<feature type="transmembrane region" description="Helical" evidence="1">
    <location>
        <begin position="21"/>
        <end position="40"/>
    </location>
</feature>
<dbReference type="Proteomes" id="UP000296733">
    <property type="component" value="Plasmid unnamed3"/>
</dbReference>
<protein>
    <submittedName>
        <fullName evidence="4">CAAX protease self-immunity</fullName>
    </submittedName>
    <submittedName>
        <fullName evidence="3">CPBP family intramembrane metalloprotease</fullName>
    </submittedName>
</protein>
<geneLocation type="plasmid" evidence="3">
    <name>unnamed3</name>
</geneLocation>
<dbReference type="AlphaFoldDB" id="A0A1H6CEW6"/>
<feature type="transmembrane region" description="Helical" evidence="1">
    <location>
        <begin position="165"/>
        <end position="184"/>
    </location>
</feature>
<dbReference type="KEGG" id="hlm:DV707_17520"/>
<keyword evidence="3" id="KW-0482">Metalloprotease</keyword>
<keyword evidence="4" id="KW-0645">Protease</keyword>
<proteinExistence type="predicted"/>
<dbReference type="EMBL" id="CP031314">
    <property type="protein sequence ID" value="QCC49536.1"/>
    <property type="molecule type" value="Genomic_DNA"/>
</dbReference>
<evidence type="ECO:0000313" key="5">
    <source>
        <dbReference type="Proteomes" id="UP000236740"/>
    </source>
</evidence>
<gene>
    <name evidence="3" type="ORF">DV707_17520</name>
    <name evidence="4" type="ORF">SAMN04488133_3414</name>
</gene>
<dbReference type="EMBL" id="FNVN01000007">
    <property type="protein sequence ID" value="SEG71570.1"/>
    <property type="molecule type" value="Genomic_DNA"/>
</dbReference>
<keyword evidence="1" id="KW-1133">Transmembrane helix</keyword>
<accession>A0A1H6CEW6</accession>
<sequence length="234" mass="25820">MTSTGESGISVRLLSRYRVTIALLWTGLALAALVITPLILRTTTPIFQMFWLIVPLISLVRHRDTDRVGFRTPDREQGIRAAIAAGITYGTLLILVEPWSSVYDRLLVLALEGPDPTFAWLVRLDSVGGWVGLALFSGFVTLYSEELFFRGWLLQALNRWTQPRVAVVGQAVVFTIFQSIPVFFFDPLQAVLYLLVYAFGLGVIVGAAAQRTRSIWPGLAVVTVANLVLTAVLV</sequence>
<feature type="transmembrane region" description="Helical" evidence="1">
    <location>
        <begin position="82"/>
        <end position="100"/>
    </location>
</feature>
<dbReference type="OrthoDB" id="376294at2157"/>
<dbReference type="Pfam" id="PF02517">
    <property type="entry name" value="Rce1-like"/>
    <property type="match status" value="1"/>
</dbReference>
<feature type="transmembrane region" description="Helical" evidence="1">
    <location>
        <begin position="46"/>
        <end position="62"/>
    </location>
</feature>
<dbReference type="Proteomes" id="UP000236740">
    <property type="component" value="Unassembled WGS sequence"/>
</dbReference>
<dbReference type="GO" id="GO:0006508">
    <property type="term" value="P:proteolysis"/>
    <property type="evidence" value="ECO:0007669"/>
    <property type="project" value="UniProtKB-KW"/>
</dbReference>
<organism evidence="4 5">
    <name type="scientific">Halobellus limi</name>
    <dbReference type="NCBI Taxonomy" id="699433"/>
    <lineage>
        <taxon>Archaea</taxon>
        <taxon>Methanobacteriati</taxon>
        <taxon>Methanobacteriota</taxon>
        <taxon>Stenosarchaea group</taxon>
        <taxon>Halobacteria</taxon>
        <taxon>Halobacteriales</taxon>
        <taxon>Haloferacaceae</taxon>
        <taxon>Halobellus</taxon>
    </lineage>
</organism>
<evidence type="ECO:0000313" key="6">
    <source>
        <dbReference type="Proteomes" id="UP000296733"/>
    </source>
</evidence>
<keyword evidence="5" id="KW-1185">Reference proteome</keyword>